<accession>A0ABT4PDC9</accession>
<feature type="region of interest" description="Disordered" evidence="1">
    <location>
        <begin position="1"/>
        <end position="175"/>
    </location>
</feature>
<evidence type="ECO:0000256" key="1">
    <source>
        <dbReference type="SAM" id="MobiDB-lite"/>
    </source>
</evidence>
<feature type="compositionally biased region" description="Low complexity" evidence="1">
    <location>
        <begin position="66"/>
        <end position="87"/>
    </location>
</feature>
<feature type="non-terminal residue" evidence="2">
    <location>
        <position position="175"/>
    </location>
</feature>
<dbReference type="Proteomes" id="UP001301132">
    <property type="component" value="Unassembled WGS sequence"/>
</dbReference>
<feature type="compositionally biased region" description="Gly residues" evidence="1">
    <location>
        <begin position="144"/>
        <end position="168"/>
    </location>
</feature>
<protein>
    <recommendedName>
        <fullName evidence="4">Serine/threonine protein kinase</fullName>
    </recommendedName>
</protein>
<evidence type="ECO:0000313" key="3">
    <source>
        <dbReference type="Proteomes" id="UP001301132"/>
    </source>
</evidence>
<feature type="compositionally biased region" description="Low complexity" evidence="1">
    <location>
        <begin position="100"/>
        <end position="110"/>
    </location>
</feature>
<sequence length="175" mass="16395">ATPKSVTPGGADGAGPDTRTGRGGAPGARTARKGTPLRGTDMPQEVRRRGGIGAWARRLTGGRGGAPEAPAPGGFAPGGAAAEAEAGNTFVFRRPTAGRQDAPAPAAAQDEGTMTFRAVTPRTGPRPGGPGSSGPASSGPGPLPGSGSGSGSGPVPGAGAGAGPGFGAGKAAAAR</sequence>
<evidence type="ECO:0000313" key="2">
    <source>
        <dbReference type="EMBL" id="MCZ4639147.1"/>
    </source>
</evidence>
<evidence type="ECO:0008006" key="4">
    <source>
        <dbReference type="Google" id="ProtNLM"/>
    </source>
</evidence>
<reference evidence="2 3" key="1">
    <citation type="submission" date="2022-12" db="EMBL/GenBank/DDBJ databases">
        <authorList>
            <person name="Abashina T."/>
            <person name="Solyanikova I."/>
            <person name="Delegan Y."/>
        </authorList>
    </citation>
    <scope>NUCLEOTIDE SEQUENCE [LARGE SCALE GENOMIC DNA]</scope>
    <source>
        <strain evidence="2 3">IPS92ro</strain>
    </source>
</reference>
<name>A0ABT4PDC9_9ACTN</name>
<keyword evidence="3" id="KW-1185">Reference proteome</keyword>
<organism evidence="2 3">
    <name type="scientific">Streptomyces rubrogriseus</name>
    <dbReference type="NCBI Taxonomy" id="194673"/>
    <lineage>
        <taxon>Bacteria</taxon>
        <taxon>Bacillati</taxon>
        <taxon>Actinomycetota</taxon>
        <taxon>Actinomycetes</taxon>
        <taxon>Kitasatosporales</taxon>
        <taxon>Streptomycetaceae</taxon>
        <taxon>Streptomyces</taxon>
        <taxon>Streptomyces violaceoruber group</taxon>
    </lineage>
</organism>
<feature type="non-terminal residue" evidence="2">
    <location>
        <position position="1"/>
    </location>
</feature>
<proteinExistence type="predicted"/>
<comment type="caution">
    <text evidence="2">The sequence shown here is derived from an EMBL/GenBank/DDBJ whole genome shotgun (WGS) entry which is preliminary data.</text>
</comment>
<gene>
    <name evidence="2" type="ORF">O3S69_34425</name>
</gene>
<dbReference type="EMBL" id="JAPWHU010000924">
    <property type="protein sequence ID" value="MCZ4639147.1"/>
    <property type="molecule type" value="Genomic_DNA"/>
</dbReference>